<dbReference type="eggNOG" id="KOG0200">
    <property type="taxonomic scope" value="Eukaryota"/>
</dbReference>
<dbReference type="PANTHER" id="PTHR24416">
    <property type="entry name" value="TYROSINE-PROTEIN KINASE RECEPTOR"/>
    <property type="match status" value="1"/>
</dbReference>
<keyword evidence="6" id="KW-1185">Reference proteome</keyword>
<feature type="region of interest" description="Disordered" evidence="1">
    <location>
        <begin position="73"/>
        <end position="94"/>
    </location>
</feature>
<dbReference type="PANTHER" id="PTHR24416:SF626">
    <property type="entry name" value="PROTEIN KINASE DOMAIN-CONTAINING PROTEIN-RELATED"/>
    <property type="match status" value="1"/>
</dbReference>
<gene>
    <name evidence="5 7" type="primary">flor-1</name>
    <name evidence="5" type="ORF">CELE_T01G5.1</name>
    <name evidence="7" type="ORF">T01G5.1</name>
</gene>
<dbReference type="HOGENOM" id="CLU_000288_7_40_1"/>
<dbReference type="FunCoup" id="O18008">
    <property type="interactions" value="10"/>
</dbReference>
<dbReference type="AlphaFoldDB" id="O18008"/>
<dbReference type="GO" id="GO:0005886">
    <property type="term" value="C:plasma membrane"/>
    <property type="evidence" value="ECO:0000318"/>
    <property type="project" value="GO_Central"/>
</dbReference>
<sequence length="466" mass="53211">MTSLLFIFLLLIGLTEQAPERLLRSAKDGSNDFWKSMFLASLGCILLSLLFIGYLLWKISKLRQEIERQTGVSAQTHLESSSSSGNSKQLKITKTEESTPLIPVNNQKTNTIEETLQMISNNEVQLDPSLKINLSYLIIEEKEIEHYYSRIRLGKMKSMGAHKNSPTLSIKCALLRNDITHQKMIQDELVTLSSLRSHSCILALVGYVREPNMLLIVSEHAEHGRLDQFLIDRKLNFNNQLTCSDGSNQKVYNFNNGEQERISDDMQALCTLDLLSYGYQIAIAMKFLADSRCLHRALALRSIFVTRNKTIRIGEFGLARINARKEYYIMKSPQLPLAPEVMAPESSEDKKFTEKSEVRSFAVCLTGIFQLGVPPHEAVNAVYCGQDIERKLPELQYCHPDMYSFLSSCWNFDPEARPTYSKCVEFFDDHFSENQIMIGKQITEKLKSAKNYQDKLKIGTSENRFL</sequence>
<dbReference type="Bgee" id="WBGene00011339">
    <property type="expression patterns" value="Expressed in material anatomical entity and 3 other cell types or tissues"/>
</dbReference>
<evidence type="ECO:0000256" key="3">
    <source>
        <dbReference type="SAM" id="SignalP"/>
    </source>
</evidence>
<dbReference type="SUPFAM" id="SSF56112">
    <property type="entry name" value="Protein kinase-like (PK-like)"/>
    <property type="match status" value="1"/>
</dbReference>
<keyword evidence="2" id="KW-0472">Membrane</keyword>
<dbReference type="AGR" id="WB:WBGene00011339"/>
<feature type="domain" description="Protein kinase" evidence="4">
    <location>
        <begin position="137"/>
        <end position="431"/>
    </location>
</feature>
<keyword evidence="2" id="KW-0812">Transmembrane</keyword>
<dbReference type="SMR" id="O18008"/>
<dbReference type="WormBase" id="T01G5.1">
    <property type="protein sequence ID" value="CE45138"/>
    <property type="gene ID" value="WBGene00011339"/>
    <property type="gene designation" value="flor-1"/>
</dbReference>
<dbReference type="RefSeq" id="NP_506728.2">
    <property type="nucleotide sequence ID" value="NM_074327.4"/>
</dbReference>
<accession>O18008</accession>
<keyword evidence="3" id="KW-0732">Signal</keyword>
<keyword evidence="5" id="KW-0808">Transferase</keyword>
<dbReference type="InterPro" id="IPR050122">
    <property type="entry name" value="RTK"/>
</dbReference>
<dbReference type="PRINTS" id="PR00109">
    <property type="entry name" value="TYRKINASE"/>
</dbReference>
<name>O18008_CAEEL</name>
<dbReference type="Pfam" id="PF07714">
    <property type="entry name" value="PK_Tyr_Ser-Thr"/>
    <property type="match status" value="1"/>
</dbReference>
<dbReference type="GO" id="GO:0004714">
    <property type="term" value="F:transmembrane receptor protein tyrosine kinase activity"/>
    <property type="evidence" value="ECO:0000318"/>
    <property type="project" value="GO_Central"/>
</dbReference>
<dbReference type="KEGG" id="cel:CELE_T01G5.1"/>
<dbReference type="GeneID" id="180021"/>
<feature type="signal peptide" evidence="3">
    <location>
        <begin position="1"/>
        <end position="17"/>
    </location>
</feature>
<evidence type="ECO:0000313" key="5">
    <source>
        <dbReference type="EMBL" id="CAB03265.2"/>
    </source>
</evidence>
<dbReference type="InterPro" id="IPR000719">
    <property type="entry name" value="Prot_kinase_dom"/>
</dbReference>
<dbReference type="InterPro" id="IPR011009">
    <property type="entry name" value="Kinase-like_dom_sf"/>
</dbReference>
<organism evidence="5 6">
    <name type="scientific">Caenorhabditis elegans</name>
    <dbReference type="NCBI Taxonomy" id="6239"/>
    <lineage>
        <taxon>Eukaryota</taxon>
        <taxon>Metazoa</taxon>
        <taxon>Ecdysozoa</taxon>
        <taxon>Nematoda</taxon>
        <taxon>Chromadorea</taxon>
        <taxon>Rhabditida</taxon>
        <taxon>Rhabditina</taxon>
        <taxon>Rhabditomorpha</taxon>
        <taxon>Rhabditoidea</taxon>
        <taxon>Rhabditidae</taxon>
        <taxon>Peloderinae</taxon>
        <taxon>Caenorhabditis</taxon>
    </lineage>
</organism>
<dbReference type="EMBL" id="BX284605">
    <property type="protein sequence ID" value="CAB03265.2"/>
    <property type="molecule type" value="Genomic_DNA"/>
</dbReference>
<dbReference type="Gene3D" id="1.10.510.10">
    <property type="entry name" value="Transferase(Phosphotransferase) domain 1"/>
    <property type="match status" value="1"/>
</dbReference>
<dbReference type="UCSC" id="T01G5.1">
    <property type="organism name" value="c. elegans"/>
</dbReference>
<evidence type="ECO:0000259" key="4">
    <source>
        <dbReference type="PROSITE" id="PS50011"/>
    </source>
</evidence>
<evidence type="ECO:0000313" key="6">
    <source>
        <dbReference type="Proteomes" id="UP000001940"/>
    </source>
</evidence>
<dbReference type="STRING" id="6239.T01G5.1.1"/>
<dbReference type="OrthoDB" id="5912975at2759"/>
<dbReference type="PeptideAtlas" id="O18008"/>
<dbReference type="CTD" id="180021"/>
<keyword evidence="2" id="KW-1133">Transmembrane helix</keyword>
<dbReference type="PROSITE" id="PS50011">
    <property type="entry name" value="PROTEIN_KINASE_DOM"/>
    <property type="match status" value="1"/>
</dbReference>
<keyword evidence="5" id="KW-0418">Kinase</keyword>
<feature type="chain" id="PRO_5004157133" evidence="3">
    <location>
        <begin position="18"/>
        <end position="466"/>
    </location>
</feature>
<evidence type="ECO:0000256" key="2">
    <source>
        <dbReference type="SAM" id="Phobius"/>
    </source>
</evidence>
<protein>
    <submittedName>
        <fullName evidence="5">Protein kinase domain-containing protein</fullName>
    </submittedName>
</protein>
<dbReference type="InParanoid" id="O18008"/>
<dbReference type="GO" id="GO:0005524">
    <property type="term" value="F:ATP binding"/>
    <property type="evidence" value="ECO:0007669"/>
    <property type="project" value="InterPro"/>
</dbReference>
<dbReference type="GO" id="GO:0043235">
    <property type="term" value="C:receptor complex"/>
    <property type="evidence" value="ECO:0000318"/>
    <property type="project" value="GO_Central"/>
</dbReference>
<keyword evidence="8" id="KW-1267">Proteomics identification</keyword>
<reference evidence="5 6" key="1">
    <citation type="journal article" date="1998" name="Science">
        <title>Genome sequence of the nematode C. elegans: a platform for investigating biology.</title>
        <authorList>
            <consortium name="The C. elegans sequencing consortium"/>
            <person name="Sulson J.E."/>
            <person name="Waterston R."/>
        </authorList>
    </citation>
    <scope>NUCLEOTIDE SEQUENCE [LARGE SCALE GENOMIC DNA]</scope>
    <source>
        <strain evidence="5 6">Bristol N2</strain>
    </source>
</reference>
<evidence type="ECO:0000313" key="7">
    <source>
        <dbReference type="WormBase" id="T01G5.1"/>
    </source>
</evidence>
<dbReference type="GO" id="GO:0007169">
    <property type="term" value="P:cell surface receptor protein tyrosine kinase signaling pathway"/>
    <property type="evidence" value="ECO:0000318"/>
    <property type="project" value="GO_Central"/>
</dbReference>
<dbReference type="InterPro" id="IPR001245">
    <property type="entry name" value="Ser-Thr/Tyr_kinase_cat_dom"/>
</dbReference>
<dbReference type="PaxDb" id="6239-T01G5.1"/>
<feature type="compositionally biased region" description="Polar residues" evidence="1">
    <location>
        <begin position="73"/>
        <end position="92"/>
    </location>
</feature>
<evidence type="ECO:0007829" key="8">
    <source>
        <dbReference type="PeptideAtlas" id="O18008"/>
    </source>
</evidence>
<dbReference type="PhylomeDB" id="O18008"/>
<evidence type="ECO:0000256" key="1">
    <source>
        <dbReference type="SAM" id="MobiDB-lite"/>
    </source>
</evidence>
<dbReference type="Proteomes" id="UP000001940">
    <property type="component" value="Chromosome V"/>
</dbReference>
<proteinExistence type="evidence at protein level"/>
<feature type="transmembrane region" description="Helical" evidence="2">
    <location>
        <begin position="33"/>
        <end position="57"/>
    </location>
</feature>